<dbReference type="EMBL" id="KN818259">
    <property type="protein sequence ID" value="KIL63478.1"/>
    <property type="molecule type" value="Genomic_DNA"/>
</dbReference>
<feature type="non-terminal residue" evidence="1">
    <location>
        <position position="1"/>
    </location>
</feature>
<evidence type="ECO:0000313" key="2">
    <source>
        <dbReference type="Proteomes" id="UP000054549"/>
    </source>
</evidence>
<name>A0A0C2X417_AMAMK</name>
<dbReference type="AlphaFoldDB" id="A0A0C2X417"/>
<reference evidence="1 2" key="1">
    <citation type="submission" date="2014-04" db="EMBL/GenBank/DDBJ databases">
        <title>Evolutionary Origins and Diversification of the Mycorrhizal Mutualists.</title>
        <authorList>
            <consortium name="DOE Joint Genome Institute"/>
            <consortium name="Mycorrhizal Genomics Consortium"/>
            <person name="Kohler A."/>
            <person name="Kuo A."/>
            <person name="Nagy L.G."/>
            <person name="Floudas D."/>
            <person name="Copeland A."/>
            <person name="Barry K.W."/>
            <person name="Cichocki N."/>
            <person name="Veneault-Fourrey C."/>
            <person name="LaButti K."/>
            <person name="Lindquist E.A."/>
            <person name="Lipzen A."/>
            <person name="Lundell T."/>
            <person name="Morin E."/>
            <person name="Murat C."/>
            <person name="Riley R."/>
            <person name="Ohm R."/>
            <person name="Sun H."/>
            <person name="Tunlid A."/>
            <person name="Henrissat B."/>
            <person name="Grigoriev I.V."/>
            <person name="Hibbett D.S."/>
            <person name="Martin F."/>
        </authorList>
    </citation>
    <scope>NUCLEOTIDE SEQUENCE [LARGE SCALE GENOMIC DNA]</scope>
    <source>
        <strain evidence="1 2">Koide BX008</strain>
    </source>
</reference>
<feature type="non-terminal residue" evidence="1">
    <location>
        <position position="144"/>
    </location>
</feature>
<dbReference type="InParanoid" id="A0A0C2X417"/>
<proteinExistence type="predicted"/>
<dbReference type="HOGENOM" id="CLU_103041_2_0_1"/>
<sequence>SGEIDLKCLDGMVNHFNETILTAVRCNMDIKFIASGESAKAILYYITDYISKAQLKAHVAYAALELAVRKLGQYNAFDDEITLRAKHMLQKCAHAMISHQELSSQQVMSYLLELEDHFTSHEFKNLFWTTFEANVNSQDPSLEC</sequence>
<organism evidence="1 2">
    <name type="scientific">Amanita muscaria (strain Koide BX008)</name>
    <dbReference type="NCBI Taxonomy" id="946122"/>
    <lineage>
        <taxon>Eukaryota</taxon>
        <taxon>Fungi</taxon>
        <taxon>Dikarya</taxon>
        <taxon>Basidiomycota</taxon>
        <taxon>Agaricomycotina</taxon>
        <taxon>Agaricomycetes</taxon>
        <taxon>Agaricomycetidae</taxon>
        <taxon>Agaricales</taxon>
        <taxon>Pluteineae</taxon>
        <taxon>Amanitaceae</taxon>
        <taxon>Amanita</taxon>
    </lineage>
</organism>
<gene>
    <name evidence="1" type="ORF">M378DRAFT_45502</name>
</gene>
<dbReference type="OrthoDB" id="3267861at2759"/>
<keyword evidence="2" id="KW-1185">Reference proteome</keyword>
<dbReference type="Proteomes" id="UP000054549">
    <property type="component" value="Unassembled WGS sequence"/>
</dbReference>
<accession>A0A0C2X417</accession>
<protein>
    <submittedName>
        <fullName evidence="1">Uncharacterized protein</fullName>
    </submittedName>
</protein>
<evidence type="ECO:0000313" key="1">
    <source>
        <dbReference type="EMBL" id="KIL63478.1"/>
    </source>
</evidence>
<dbReference type="STRING" id="946122.A0A0C2X417"/>